<comment type="subcellular location">
    <subcellularLocation>
        <location evidence="1">Membrane</location>
        <topology evidence="1">Single-pass membrane protein</topology>
    </subcellularLocation>
</comment>
<dbReference type="InterPro" id="IPR003599">
    <property type="entry name" value="Ig_sub"/>
</dbReference>
<dbReference type="GO" id="GO:0016020">
    <property type="term" value="C:membrane"/>
    <property type="evidence" value="ECO:0007669"/>
    <property type="project" value="UniProtKB-SubCell"/>
</dbReference>
<evidence type="ECO:0000256" key="4">
    <source>
        <dbReference type="SAM" id="Phobius"/>
    </source>
</evidence>
<dbReference type="PROSITE" id="PS50835">
    <property type="entry name" value="IG_LIKE"/>
    <property type="match status" value="3"/>
</dbReference>
<evidence type="ECO:0000259" key="5">
    <source>
        <dbReference type="PROSITE" id="PS50835"/>
    </source>
</evidence>
<dbReference type="AlphaFoldDB" id="A0AAJ7SQA8"/>
<name>A0AAJ7SQA8_PETMA</name>
<evidence type="ECO:0000256" key="2">
    <source>
        <dbReference type="ARBA" id="ARBA00023136"/>
    </source>
</evidence>
<keyword evidence="2 4" id="KW-0472">Membrane</keyword>
<dbReference type="Proteomes" id="UP001318040">
    <property type="component" value="Chromosome 5"/>
</dbReference>
<dbReference type="SUPFAM" id="SSF48726">
    <property type="entry name" value="Immunoglobulin"/>
    <property type="match status" value="4"/>
</dbReference>
<evidence type="ECO:0000313" key="7">
    <source>
        <dbReference type="RefSeq" id="XP_032802816.1"/>
    </source>
</evidence>
<gene>
    <name evidence="7" type="primary">LOC116939046</name>
</gene>
<sequence>MVMMVVVADARRLLLLLLGLAAVLSFAAGGAFFVFVEDTLSAELGRDLTIPCTTDADLMKLAVQWYIVKAEGRTRVYFKKAGVTFPSEDPLYQGRLSIVDGVSLVVKNVSLVDQREFICSITLAATEAKSTKVNVYANPRLELSPSTEPLIVNNKFQKVADCVAKDGYPEPKIVWFKNSNPIIEDAEVMPVVTKNNQGLFTVTSVLRMRPQKTDKGSLINCCVMTGGGNTEIEAPLATMVTIHYPPEGVSLEVFPNFIKEGDTVTLTCVTDAFPPPTYAFFQGETLLAETGNKNTFKMPYINRRQGGVYKCEARYTSSPMQTTAKAERQINVHYIERLRIMGIPDGEVNKGDNITMTCSASSSGNITYHWNKDGERKEDGRILSRLHVTSYDSGSYTCVAQLAEGSMSVDETVTITVKGLAIWIIGACIAAAAVILIVLITVLVICRKNKRGEMNLNEDHSDTMAAGIPLRSVEENGAGEKDSTTDAEIPAGIPDVIINT</sequence>
<dbReference type="PANTHER" id="PTHR45889">
    <property type="entry name" value="IG-LIKE DOMAIN-CONTAINING PROTEIN"/>
    <property type="match status" value="1"/>
</dbReference>
<feature type="domain" description="Ig-like" evidence="5">
    <location>
        <begin position="319"/>
        <end position="414"/>
    </location>
</feature>
<dbReference type="Gene3D" id="2.60.40.10">
    <property type="entry name" value="Immunoglobulins"/>
    <property type="match status" value="4"/>
</dbReference>
<feature type="domain" description="Ig-like" evidence="5">
    <location>
        <begin position="139"/>
        <end position="237"/>
    </location>
</feature>
<dbReference type="Pfam" id="PF08205">
    <property type="entry name" value="C2-set_2"/>
    <property type="match status" value="1"/>
</dbReference>
<dbReference type="InterPro" id="IPR003598">
    <property type="entry name" value="Ig_sub2"/>
</dbReference>
<evidence type="ECO:0000256" key="1">
    <source>
        <dbReference type="ARBA" id="ARBA00004167"/>
    </source>
</evidence>
<keyword evidence="4" id="KW-0812">Transmembrane</keyword>
<dbReference type="InterPro" id="IPR007110">
    <property type="entry name" value="Ig-like_dom"/>
</dbReference>
<evidence type="ECO:0000313" key="6">
    <source>
        <dbReference type="Proteomes" id="UP001318040"/>
    </source>
</evidence>
<dbReference type="KEGG" id="pmrn:116939046"/>
<feature type="domain" description="Ig-like" evidence="5">
    <location>
        <begin position="246"/>
        <end position="318"/>
    </location>
</feature>
<keyword evidence="6" id="KW-1185">Reference proteome</keyword>
<dbReference type="InterPro" id="IPR013162">
    <property type="entry name" value="CD80_C2-set"/>
</dbReference>
<accession>A0AAJ7SQA8</accession>
<feature type="transmembrane region" description="Helical" evidence="4">
    <location>
        <begin position="420"/>
        <end position="446"/>
    </location>
</feature>
<dbReference type="RefSeq" id="XP_032802816.1">
    <property type="nucleotide sequence ID" value="XM_032946925.1"/>
</dbReference>
<reference evidence="7" key="1">
    <citation type="submission" date="2025-08" db="UniProtKB">
        <authorList>
            <consortium name="RefSeq"/>
        </authorList>
    </citation>
    <scope>IDENTIFICATION</scope>
    <source>
        <tissue evidence="7">Sperm</tissue>
    </source>
</reference>
<protein>
    <submittedName>
        <fullName evidence="7">CD166 antigen-like isoform X1</fullName>
    </submittedName>
</protein>
<evidence type="ECO:0000256" key="3">
    <source>
        <dbReference type="ARBA" id="ARBA00023157"/>
    </source>
</evidence>
<proteinExistence type="predicted"/>
<organism evidence="6 7">
    <name type="scientific">Petromyzon marinus</name>
    <name type="common">Sea lamprey</name>
    <dbReference type="NCBI Taxonomy" id="7757"/>
    <lineage>
        <taxon>Eukaryota</taxon>
        <taxon>Metazoa</taxon>
        <taxon>Chordata</taxon>
        <taxon>Craniata</taxon>
        <taxon>Vertebrata</taxon>
        <taxon>Cyclostomata</taxon>
        <taxon>Hyperoartia</taxon>
        <taxon>Petromyzontiformes</taxon>
        <taxon>Petromyzontidae</taxon>
        <taxon>Petromyzon</taxon>
    </lineage>
</organism>
<dbReference type="InterPro" id="IPR036179">
    <property type="entry name" value="Ig-like_dom_sf"/>
</dbReference>
<dbReference type="Pfam" id="PF13895">
    <property type="entry name" value="Ig_2"/>
    <property type="match status" value="2"/>
</dbReference>
<dbReference type="SMART" id="SM00409">
    <property type="entry name" value="IG"/>
    <property type="match status" value="3"/>
</dbReference>
<dbReference type="SMART" id="SM00408">
    <property type="entry name" value="IGc2"/>
    <property type="match status" value="2"/>
</dbReference>
<dbReference type="InterPro" id="IPR013783">
    <property type="entry name" value="Ig-like_fold"/>
</dbReference>
<keyword evidence="4" id="KW-1133">Transmembrane helix</keyword>
<keyword evidence="3" id="KW-1015">Disulfide bond</keyword>
<dbReference type="PANTHER" id="PTHR45889:SF8">
    <property type="entry name" value="IG-LIKE DOMAIN-CONTAINING PROTEIN"/>
    <property type="match status" value="1"/>
</dbReference>